<proteinExistence type="predicted"/>
<keyword evidence="3" id="KW-1185">Reference proteome</keyword>
<evidence type="ECO:0000313" key="2">
    <source>
        <dbReference type="EMBL" id="OAQ68544.1"/>
    </source>
</evidence>
<reference evidence="2 3" key="1">
    <citation type="journal article" date="2016" name="PLoS Pathog.">
        <title>Biosynthesis of antibiotic leucinostatins in bio-control fungus Purpureocillium lilacinum and their inhibition on phytophthora revealed by genome mining.</title>
        <authorList>
            <person name="Wang G."/>
            <person name="Liu Z."/>
            <person name="Lin R."/>
            <person name="Li E."/>
            <person name="Mao Z."/>
            <person name="Ling J."/>
            <person name="Yang Y."/>
            <person name="Yin W.B."/>
            <person name="Xie B."/>
        </authorList>
    </citation>
    <scope>NUCLEOTIDE SEQUENCE [LARGE SCALE GENOMIC DNA]</scope>
    <source>
        <strain evidence="2">170</strain>
    </source>
</reference>
<accession>A0A179FSG9</accession>
<dbReference type="RefSeq" id="XP_018145394.1">
    <property type="nucleotide sequence ID" value="XM_018284063.1"/>
</dbReference>
<sequence>MDTPTTSDAASTASSAANSSVVASDQPTYTTAGTIYKPSSSQPLQPPTRRGRLPKWSACGIPSDLALFPKTVLAGLSLKGPISRPLSALRQYTPLQQNYDRAVSPFGEQDHLAAKMPIDTPQIRSGNTPKALSASLGEQDSQDKVATLYQDHHSVDESSDNDMDDWDKDCFRRIPTQSWNNLASYPNPSQKRAQMRLKIGKGLRPPALDSAAMGTTAPTSPPAAALYNSPMVSSDAGGYSSNTDNYGKQDIFNLRRAQLDAAFKIEDPWVERNGTPAPALPNPVKLNSTGGESSKSSDKLVSASGVPLPLTAGPPGQRQYRPLAVEPTFKSLANAGRSSPVMSNPEDEAALMIASQTLFQAGIEDVSIDSLGSLLSVATLTSSSQAIPREDLGLQPRMKPPTIPTAEQELLYNSRAMKGSIERNKRWDHNEKLIQSKSWRDSSPDVRALYKPGTDRLTDEALAARNKRTEELWHSGSRSILNHAEDATLRRRQPQQDRNIGVIGDKRPRAVPVKVSEKVSVEEAQRIDVSEHARSLLEMAIHVVGRYQDKRTTNKPQKTF</sequence>
<feature type="compositionally biased region" description="Low complexity" evidence="1">
    <location>
        <begin position="1"/>
        <end position="25"/>
    </location>
</feature>
<feature type="region of interest" description="Disordered" evidence="1">
    <location>
        <begin position="273"/>
        <end position="318"/>
    </location>
</feature>
<dbReference type="GeneID" id="28848057"/>
<organism evidence="2 3">
    <name type="scientific">Pochonia chlamydosporia 170</name>
    <dbReference type="NCBI Taxonomy" id="1380566"/>
    <lineage>
        <taxon>Eukaryota</taxon>
        <taxon>Fungi</taxon>
        <taxon>Dikarya</taxon>
        <taxon>Ascomycota</taxon>
        <taxon>Pezizomycotina</taxon>
        <taxon>Sordariomycetes</taxon>
        <taxon>Hypocreomycetidae</taxon>
        <taxon>Hypocreales</taxon>
        <taxon>Clavicipitaceae</taxon>
        <taxon>Pochonia</taxon>
    </lineage>
</organism>
<dbReference type="OrthoDB" id="4588713at2759"/>
<dbReference type="AlphaFoldDB" id="A0A179FSG9"/>
<feature type="region of interest" description="Disordered" evidence="1">
    <location>
        <begin position="1"/>
        <end position="56"/>
    </location>
</feature>
<comment type="caution">
    <text evidence="2">The sequence shown here is derived from an EMBL/GenBank/DDBJ whole genome shotgun (WGS) entry which is preliminary data.</text>
</comment>
<dbReference type="EMBL" id="LSBJ02000003">
    <property type="protein sequence ID" value="OAQ68544.1"/>
    <property type="molecule type" value="Genomic_DNA"/>
</dbReference>
<evidence type="ECO:0000313" key="3">
    <source>
        <dbReference type="Proteomes" id="UP000078397"/>
    </source>
</evidence>
<dbReference type="Proteomes" id="UP000078397">
    <property type="component" value="Unassembled WGS sequence"/>
</dbReference>
<protein>
    <submittedName>
        <fullName evidence="2">Uncharacterized protein</fullName>
    </submittedName>
</protein>
<name>A0A179FSG9_METCM</name>
<evidence type="ECO:0000256" key="1">
    <source>
        <dbReference type="SAM" id="MobiDB-lite"/>
    </source>
</evidence>
<dbReference type="KEGG" id="pchm:VFPPC_04772"/>
<dbReference type="STRING" id="1380566.A0A179FSG9"/>
<feature type="compositionally biased region" description="Polar residues" evidence="1">
    <location>
        <begin position="26"/>
        <end position="43"/>
    </location>
</feature>
<gene>
    <name evidence="2" type="ORF">VFPPC_04772</name>
</gene>